<dbReference type="Proteomes" id="UP000683360">
    <property type="component" value="Unassembled WGS sequence"/>
</dbReference>
<protein>
    <recommendedName>
        <fullName evidence="2">WSC domain-containing protein</fullName>
    </recommendedName>
</protein>
<organism evidence="3 4">
    <name type="scientific">Mytilus edulis</name>
    <name type="common">Blue mussel</name>
    <dbReference type="NCBI Taxonomy" id="6550"/>
    <lineage>
        <taxon>Eukaryota</taxon>
        <taxon>Metazoa</taxon>
        <taxon>Spiralia</taxon>
        <taxon>Lophotrochozoa</taxon>
        <taxon>Mollusca</taxon>
        <taxon>Bivalvia</taxon>
        <taxon>Autobranchia</taxon>
        <taxon>Pteriomorphia</taxon>
        <taxon>Mytilida</taxon>
        <taxon>Mytiloidea</taxon>
        <taxon>Mytilidae</taxon>
        <taxon>Mytilinae</taxon>
        <taxon>Mytilus</taxon>
    </lineage>
</organism>
<dbReference type="AlphaFoldDB" id="A0A8S3TRZ0"/>
<accession>A0A8S3TRZ0</accession>
<dbReference type="InterPro" id="IPR002889">
    <property type="entry name" value="WSC_carb-bd"/>
</dbReference>
<proteinExistence type="predicted"/>
<dbReference type="OrthoDB" id="6071159at2759"/>
<keyword evidence="4" id="KW-1185">Reference proteome</keyword>
<sequence length="411" mass="46155">MSGCYRDNVFGLRAFGEAHKENIAMSADICFDICTKTSYAHKFFGTQFGHECFCGDGKKLDSNPFIKENLNVTCPVWNITMRCAAIEIGCLFIKLRHNHVFYNDIFPIPENLITRSCLKVNQTNMIQDCKANQLKEDSLCIKFDVFSNDNIIDETCRDQEKEIGNKLYRFCENTPLNGDCVYNLSRFLPADIAMKPPAKYISIVYSCKVKDSTTRSTLSSYVIISLTQNNSISASSTQNISIKPSSISSSSLATISTQNNYLGLSPSTSDYANETNSKVSSKSNTGDKSNEKLRNNPETNNNVGNQNIALPNIVDRYDYTRKFETNNSQTLDHKTSTYIVLHDDTFKPSPKSYDDEYAVVDPTAESSFNESPKESTKCSENCMILDPNQTGIDRSKFANTNQAYEFAKTYS</sequence>
<name>A0A8S3TRZ0_MYTED</name>
<dbReference type="PROSITE" id="PS51212">
    <property type="entry name" value="WSC"/>
    <property type="match status" value="1"/>
</dbReference>
<feature type="domain" description="WSC" evidence="2">
    <location>
        <begin position="1"/>
        <end position="103"/>
    </location>
</feature>
<dbReference type="EMBL" id="CAJPWZ010002352">
    <property type="protein sequence ID" value="CAG2236378.1"/>
    <property type="molecule type" value="Genomic_DNA"/>
</dbReference>
<feature type="compositionally biased region" description="Polar residues" evidence="1">
    <location>
        <begin position="296"/>
        <end position="306"/>
    </location>
</feature>
<reference evidence="3" key="1">
    <citation type="submission" date="2021-03" db="EMBL/GenBank/DDBJ databases">
        <authorList>
            <person name="Bekaert M."/>
        </authorList>
    </citation>
    <scope>NUCLEOTIDE SEQUENCE</scope>
</reference>
<dbReference type="Pfam" id="PF01822">
    <property type="entry name" value="WSC"/>
    <property type="match status" value="1"/>
</dbReference>
<evidence type="ECO:0000313" key="4">
    <source>
        <dbReference type="Proteomes" id="UP000683360"/>
    </source>
</evidence>
<evidence type="ECO:0000259" key="2">
    <source>
        <dbReference type="PROSITE" id="PS51212"/>
    </source>
</evidence>
<feature type="region of interest" description="Disordered" evidence="1">
    <location>
        <begin position="265"/>
        <end position="306"/>
    </location>
</feature>
<feature type="compositionally biased region" description="Polar residues" evidence="1">
    <location>
        <begin position="265"/>
        <end position="287"/>
    </location>
</feature>
<gene>
    <name evidence="3" type="ORF">MEDL_48910</name>
</gene>
<evidence type="ECO:0000313" key="3">
    <source>
        <dbReference type="EMBL" id="CAG2236378.1"/>
    </source>
</evidence>
<comment type="caution">
    <text evidence="3">The sequence shown here is derived from an EMBL/GenBank/DDBJ whole genome shotgun (WGS) entry which is preliminary data.</text>
</comment>
<evidence type="ECO:0000256" key="1">
    <source>
        <dbReference type="SAM" id="MobiDB-lite"/>
    </source>
</evidence>